<dbReference type="HOGENOM" id="CLU_021802_2_3_2"/>
<evidence type="ECO:0000256" key="4">
    <source>
        <dbReference type="ARBA" id="ARBA00022723"/>
    </source>
</evidence>
<evidence type="ECO:0000313" key="10">
    <source>
        <dbReference type="Proteomes" id="UP000000262"/>
    </source>
</evidence>
<dbReference type="GO" id="GO:0046872">
    <property type="term" value="F:metal ion binding"/>
    <property type="evidence" value="ECO:0007669"/>
    <property type="project" value="UniProtKB-KW"/>
</dbReference>
<keyword evidence="4" id="KW-0479">Metal-binding</keyword>
<evidence type="ECO:0000256" key="6">
    <source>
        <dbReference type="ARBA" id="ARBA00022833"/>
    </source>
</evidence>
<dbReference type="InterPro" id="IPR002933">
    <property type="entry name" value="Peptidase_M20"/>
</dbReference>
<evidence type="ECO:0000256" key="3">
    <source>
        <dbReference type="ARBA" id="ARBA00006247"/>
    </source>
</evidence>
<keyword evidence="7" id="KW-0170">Cobalt</keyword>
<dbReference type="PhylomeDB" id="A8A9V1"/>
<evidence type="ECO:0000256" key="1">
    <source>
        <dbReference type="ARBA" id="ARBA00001941"/>
    </source>
</evidence>
<dbReference type="STRING" id="453591.Igni_0521"/>
<evidence type="ECO:0000256" key="5">
    <source>
        <dbReference type="ARBA" id="ARBA00022801"/>
    </source>
</evidence>
<feature type="domain" description="Peptidase M20 dimerisation" evidence="8">
    <location>
        <begin position="181"/>
        <end position="298"/>
    </location>
</feature>
<evidence type="ECO:0000259" key="8">
    <source>
        <dbReference type="Pfam" id="PF07687"/>
    </source>
</evidence>
<dbReference type="GeneID" id="5562791"/>
<comment type="cofactor">
    <cofactor evidence="1">
        <name>Co(2+)</name>
        <dbReference type="ChEBI" id="CHEBI:48828"/>
    </cofactor>
</comment>
<organism evidence="9 10">
    <name type="scientific">Ignicoccus hospitalis (strain KIN4/I / DSM 18386 / JCM 14125)</name>
    <dbReference type="NCBI Taxonomy" id="453591"/>
    <lineage>
        <taxon>Archaea</taxon>
        <taxon>Thermoproteota</taxon>
        <taxon>Thermoprotei</taxon>
        <taxon>Desulfurococcales</taxon>
        <taxon>Desulfurococcaceae</taxon>
        <taxon>Ignicoccus</taxon>
    </lineage>
</organism>
<protein>
    <submittedName>
        <fullName evidence="9">Acetylornithine deacetylase or succinyl-diaminopimelate desuccinylase</fullName>
    </submittedName>
</protein>
<keyword evidence="6" id="KW-0862">Zinc</keyword>
<comment type="cofactor">
    <cofactor evidence="2">
        <name>Zn(2+)</name>
        <dbReference type="ChEBI" id="CHEBI:29105"/>
    </cofactor>
</comment>
<dbReference type="RefSeq" id="WP_011998555.1">
    <property type="nucleotide sequence ID" value="NC_009776.1"/>
</dbReference>
<dbReference type="AlphaFoldDB" id="A8A9V1"/>
<dbReference type="NCBIfam" id="TIGR01910">
    <property type="entry name" value="DapE-ArgE"/>
    <property type="match status" value="1"/>
</dbReference>
<evidence type="ECO:0000256" key="7">
    <source>
        <dbReference type="ARBA" id="ARBA00023285"/>
    </source>
</evidence>
<dbReference type="PANTHER" id="PTHR43808">
    <property type="entry name" value="ACETYLORNITHINE DEACETYLASE"/>
    <property type="match status" value="1"/>
</dbReference>
<dbReference type="InterPro" id="IPR011650">
    <property type="entry name" value="Peptidase_M20_dimer"/>
</dbReference>
<keyword evidence="10" id="KW-1185">Reference proteome</keyword>
<dbReference type="OrthoDB" id="24854at2157"/>
<dbReference type="eggNOG" id="arCOG01107">
    <property type="taxonomic scope" value="Archaea"/>
</dbReference>
<dbReference type="Pfam" id="PF01546">
    <property type="entry name" value="Peptidase_M20"/>
    <property type="match status" value="1"/>
</dbReference>
<dbReference type="EMBL" id="CP000816">
    <property type="protein sequence ID" value="ABU81703.1"/>
    <property type="molecule type" value="Genomic_DNA"/>
</dbReference>
<dbReference type="InterPro" id="IPR050072">
    <property type="entry name" value="Peptidase_M20A"/>
</dbReference>
<reference evidence="9 10" key="1">
    <citation type="journal article" date="2008" name="Genome Biol.">
        <title>A genomic analysis of the archaeal system Ignicoccus hospitalis-Nanoarchaeum equitans.</title>
        <authorList>
            <person name="Podar M."/>
            <person name="Anderson I."/>
            <person name="Makarova K.S."/>
            <person name="Elkins J.G."/>
            <person name="Ivanova N."/>
            <person name="Wall M.A."/>
            <person name="Lykidis A."/>
            <person name="Mavromatis K."/>
            <person name="Sun H."/>
            <person name="Hudson M.E."/>
            <person name="Chen W."/>
            <person name="Deciu C."/>
            <person name="Hutchison D."/>
            <person name="Eads J.R."/>
            <person name="Anderson A."/>
            <person name="Fernandes F."/>
            <person name="Szeto E."/>
            <person name="Lapidus A."/>
            <person name="Kyrpides N.C."/>
            <person name="Saier M.H.Jr."/>
            <person name="Richardson P.M."/>
            <person name="Rachel R."/>
            <person name="Huber H."/>
            <person name="Eisen J.A."/>
            <person name="Koonin E.V."/>
            <person name="Keller M."/>
            <person name="Stetter K.O."/>
        </authorList>
    </citation>
    <scope>NUCLEOTIDE SEQUENCE [LARGE SCALE GENOMIC DNA]</scope>
    <source>
        <strain evidence="10">KIN4/I / DSM 18386 / JCM 14125</strain>
    </source>
</reference>
<dbReference type="InterPro" id="IPR036264">
    <property type="entry name" value="Bact_exopeptidase_dim_dom"/>
</dbReference>
<keyword evidence="5" id="KW-0378">Hydrolase</keyword>
<gene>
    <name evidence="9" type="ordered locus">Igni_0521</name>
</gene>
<dbReference type="Pfam" id="PF07687">
    <property type="entry name" value="M20_dimer"/>
    <property type="match status" value="1"/>
</dbReference>
<dbReference type="SUPFAM" id="SSF53187">
    <property type="entry name" value="Zn-dependent exopeptidases"/>
    <property type="match status" value="1"/>
</dbReference>
<dbReference type="SUPFAM" id="SSF55031">
    <property type="entry name" value="Bacterial exopeptidase dimerisation domain"/>
    <property type="match status" value="1"/>
</dbReference>
<dbReference type="Gene3D" id="3.40.630.10">
    <property type="entry name" value="Zn peptidases"/>
    <property type="match status" value="1"/>
</dbReference>
<dbReference type="Gene3D" id="3.30.70.360">
    <property type="match status" value="1"/>
</dbReference>
<comment type="similarity">
    <text evidence="3">Belongs to the peptidase M20A family.</text>
</comment>
<proteinExistence type="inferred from homology"/>
<name>A8A9V1_IGNH4</name>
<dbReference type="GO" id="GO:0016787">
    <property type="term" value="F:hydrolase activity"/>
    <property type="evidence" value="ECO:0007669"/>
    <property type="project" value="UniProtKB-KW"/>
</dbReference>
<accession>A8A9V1</accession>
<dbReference type="InterPro" id="IPR010182">
    <property type="entry name" value="ArgE/DapE"/>
</dbReference>
<dbReference type="Proteomes" id="UP000000262">
    <property type="component" value="Chromosome"/>
</dbReference>
<sequence length="385" mass="42666">MSPQEVLDLLSQLISFDTVSPEGKQYEDLVHFLKGWLEERGVSAKVEYVDDEYRSSHCPQGPKPLLFAWVGEGEPLLEFNGHYDVVPPGDGWEGNPFEPKVVGEYLVGRGATDMKGGVAAVAASLAELSNWKGNKVQAVFVPDEEVGGRCGTGYRVSKLKEKYPIGRHVVIAEPSSKSVWIGHKGAVWLEVKVKGSQAHASTPWMGENAFLKASNVATALYYALVERFSKRYSKYEYTSEHPLAKFNTVSVGGVAYSTSNKVNVIPGSFVFSVDIRVIPEESAERVAEEVYSLLPEYAEAKALEMMEPFINEGSEVAEVIREAWGHPPKVCEGGLDLRYYKGYDAVAWGPGEISEAHKPNEKVRISDVLEFARMYSQLPLLLKRR</sequence>
<dbReference type="PANTHER" id="PTHR43808:SF32">
    <property type="entry name" value="ARGE_DAPE-RELATED DEACYLASE"/>
    <property type="match status" value="1"/>
</dbReference>
<evidence type="ECO:0000313" key="9">
    <source>
        <dbReference type="EMBL" id="ABU81703.1"/>
    </source>
</evidence>
<evidence type="ECO:0000256" key="2">
    <source>
        <dbReference type="ARBA" id="ARBA00001947"/>
    </source>
</evidence>
<dbReference type="KEGG" id="iho:Igni_0521"/>